<dbReference type="GO" id="GO:0071013">
    <property type="term" value="C:catalytic step 2 spliceosome"/>
    <property type="evidence" value="ECO:0007669"/>
    <property type="project" value="TreeGrafter"/>
</dbReference>
<accession>A0A9D3YKS8</accession>
<dbReference type="GO" id="GO:0003730">
    <property type="term" value="F:mRNA 3'-UTR binding"/>
    <property type="evidence" value="ECO:0007669"/>
    <property type="project" value="TreeGrafter"/>
</dbReference>
<keyword evidence="1 2" id="KW-0694">RNA-binding</keyword>
<protein>
    <recommendedName>
        <fullName evidence="4">RRM domain-containing protein</fullName>
    </recommendedName>
</protein>
<gene>
    <name evidence="5" type="ORF">DPMN_075647</name>
</gene>
<dbReference type="GO" id="GO:0000398">
    <property type="term" value="P:mRNA splicing, via spliceosome"/>
    <property type="evidence" value="ECO:0007669"/>
    <property type="project" value="TreeGrafter"/>
</dbReference>
<reference evidence="5" key="2">
    <citation type="submission" date="2020-11" db="EMBL/GenBank/DDBJ databases">
        <authorList>
            <person name="McCartney M.A."/>
            <person name="Auch B."/>
            <person name="Kono T."/>
            <person name="Mallez S."/>
            <person name="Becker A."/>
            <person name="Gohl D.M."/>
            <person name="Silverstein K.A.T."/>
            <person name="Koren S."/>
            <person name="Bechman K.B."/>
            <person name="Herman A."/>
            <person name="Abrahante J.E."/>
            <person name="Garbe J."/>
        </authorList>
    </citation>
    <scope>NUCLEOTIDE SEQUENCE</scope>
    <source>
        <strain evidence="5">Duluth1</strain>
        <tissue evidence="5">Whole animal</tissue>
    </source>
</reference>
<reference evidence="5" key="1">
    <citation type="journal article" date="2019" name="bioRxiv">
        <title>The Genome of the Zebra Mussel, Dreissena polymorpha: A Resource for Invasive Species Research.</title>
        <authorList>
            <person name="McCartney M.A."/>
            <person name="Auch B."/>
            <person name="Kono T."/>
            <person name="Mallez S."/>
            <person name="Zhang Y."/>
            <person name="Obille A."/>
            <person name="Becker A."/>
            <person name="Abrahante J.E."/>
            <person name="Garbe J."/>
            <person name="Badalamenti J.P."/>
            <person name="Herman A."/>
            <person name="Mangelson H."/>
            <person name="Liachko I."/>
            <person name="Sullivan S."/>
            <person name="Sone E.D."/>
            <person name="Koren S."/>
            <person name="Silverstein K.A.T."/>
            <person name="Beckman K.B."/>
            <person name="Gohl D.M."/>
        </authorList>
    </citation>
    <scope>NUCLEOTIDE SEQUENCE</scope>
    <source>
        <strain evidence="5">Duluth1</strain>
        <tissue evidence="5">Whole animal</tissue>
    </source>
</reference>
<dbReference type="InterPro" id="IPR012677">
    <property type="entry name" value="Nucleotide-bd_a/b_plait_sf"/>
</dbReference>
<dbReference type="SMART" id="SM00360">
    <property type="entry name" value="RRM"/>
    <property type="match status" value="1"/>
</dbReference>
<dbReference type="Gene3D" id="3.30.70.330">
    <property type="match status" value="1"/>
</dbReference>
<sequence>MIMVVIVSAGGRGRGGSRGGGRGGGRGGSRGSQNDYFKDPESEPFRKLFIGGLSFETTDESLKEHFSQWGEIVDCIVMKDPETKRLATKCTIKWFVNLIEYIHSLFSLCWEFKLTPKRGKEILFDLCI</sequence>
<dbReference type="Proteomes" id="UP000828390">
    <property type="component" value="Unassembled WGS sequence"/>
</dbReference>
<name>A0A9D3YKS8_DREPO</name>
<evidence type="ECO:0000256" key="2">
    <source>
        <dbReference type="PROSITE-ProRule" id="PRU00176"/>
    </source>
</evidence>
<evidence type="ECO:0000313" key="6">
    <source>
        <dbReference type="Proteomes" id="UP000828390"/>
    </source>
</evidence>
<dbReference type="Pfam" id="PF00076">
    <property type="entry name" value="RRM_1"/>
    <property type="match status" value="1"/>
</dbReference>
<evidence type="ECO:0000256" key="1">
    <source>
        <dbReference type="ARBA" id="ARBA00022884"/>
    </source>
</evidence>
<organism evidence="5 6">
    <name type="scientific">Dreissena polymorpha</name>
    <name type="common">Zebra mussel</name>
    <name type="synonym">Mytilus polymorpha</name>
    <dbReference type="NCBI Taxonomy" id="45954"/>
    <lineage>
        <taxon>Eukaryota</taxon>
        <taxon>Metazoa</taxon>
        <taxon>Spiralia</taxon>
        <taxon>Lophotrochozoa</taxon>
        <taxon>Mollusca</taxon>
        <taxon>Bivalvia</taxon>
        <taxon>Autobranchia</taxon>
        <taxon>Heteroconchia</taxon>
        <taxon>Euheterodonta</taxon>
        <taxon>Imparidentia</taxon>
        <taxon>Neoheterodontei</taxon>
        <taxon>Myida</taxon>
        <taxon>Dreissenoidea</taxon>
        <taxon>Dreissenidae</taxon>
        <taxon>Dreissena</taxon>
    </lineage>
</organism>
<feature type="region of interest" description="Disordered" evidence="3">
    <location>
        <begin position="9"/>
        <end position="41"/>
    </location>
</feature>
<dbReference type="PROSITE" id="PS50102">
    <property type="entry name" value="RRM"/>
    <property type="match status" value="1"/>
</dbReference>
<dbReference type="PANTHER" id="PTHR48026:SF14">
    <property type="entry name" value="HETEROGENEOUS NUCLEAR RIBONUCLEOPROTEIN A1"/>
    <property type="match status" value="1"/>
</dbReference>
<evidence type="ECO:0000256" key="3">
    <source>
        <dbReference type="SAM" id="MobiDB-lite"/>
    </source>
</evidence>
<dbReference type="PANTHER" id="PTHR48026">
    <property type="entry name" value="HOMOLOGOUS TO DROSOPHILA SQD (SQUID) PROTEIN"/>
    <property type="match status" value="1"/>
</dbReference>
<keyword evidence="6" id="KW-1185">Reference proteome</keyword>
<dbReference type="SUPFAM" id="SSF54928">
    <property type="entry name" value="RNA-binding domain, RBD"/>
    <property type="match status" value="1"/>
</dbReference>
<dbReference type="InterPro" id="IPR035979">
    <property type="entry name" value="RBD_domain_sf"/>
</dbReference>
<evidence type="ECO:0000313" key="5">
    <source>
        <dbReference type="EMBL" id="KAH3700670.1"/>
    </source>
</evidence>
<comment type="caution">
    <text evidence="5">The sequence shown here is derived from an EMBL/GenBank/DDBJ whole genome shotgun (WGS) entry which is preliminary data.</text>
</comment>
<proteinExistence type="predicted"/>
<feature type="compositionally biased region" description="Gly residues" evidence="3">
    <location>
        <begin position="10"/>
        <end position="30"/>
    </location>
</feature>
<dbReference type="AlphaFoldDB" id="A0A9D3YKS8"/>
<dbReference type="EMBL" id="JAIWYP010000015">
    <property type="protein sequence ID" value="KAH3700670.1"/>
    <property type="molecule type" value="Genomic_DNA"/>
</dbReference>
<dbReference type="InterPro" id="IPR000504">
    <property type="entry name" value="RRM_dom"/>
</dbReference>
<feature type="domain" description="RRM" evidence="4">
    <location>
        <begin position="46"/>
        <end position="85"/>
    </location>
</feature>
<evidence type="ECO:0000259" key="4">
    <source>
        <dbReference type="PROSITE" id="PS50102"/>
    </source>
</evidence>